<feature type="region of interest" description="Disordered" evidence="2">
    <location>
        <begin position="302"/>
        <end position="324"/>
    </location>
</feature>
<dbReference type="SUPFAM" id="SSF46689">
    <property type="entry name" value="Homeodomain-like"/>
    <property type="match status" value="2"/>
</dbReference>
<feature type="region of interest" description="Disordered" evidence="2">
    <location>
        <begin position="339"/>
        <end position="358"/>
    </location>
</feature>
<evidence type="ECO:0000313" key="4">
    <source>
        <dbReference type="EMBL" id="QBZ56536.1"/>
    </source>
</evidence>
<dbReference type="Pfam" id="PF03221">
    <property type="entry name" value="HTH_Tnp_Tc5"/>
    <property type="match status" value="1"/>
</dbReference>
<dbReference type="InterPro" id="IPR006600">
    <property type="entry name" value="HTH_CenpB_DNA-bd_dom"/>
</dbReference>
<dbReference type="EMBL" id="CP034205">
    <property type="protein sequence ID" value="QBZ56536.1"/>
    <property type="molecule type" value="Genomic_DNA"/>
</dbReference>
<accession>A0A4P7N6P1</accession>
<dbReference type="SMART" id="SM00674">
    <property type="entry name" value="CENPB"/>
    <property type="match status" value="1"/>
</dbReference>
<reference evidence="4 5" key="1">
    <citation type="journal article" date="2019" name="Mol. Biol. Evol.">
        <title>Blast fungal genomes show frequent chromosomal changes, gene gains and losses, and effector gene turnover.</title>
        <authorList>
            <person name="Gomez Luciano L.B."/>
            <person name="Jason Tsai I."/>
            <person name="Chuma I."/>
            <person name="Tosa Y."/>
            <person name="Chen Y.H."/>
            <person name="Li J.Y."/>
            <person name="Li M.Y."/>
            <person name="Jade Lu M.Y."/>
            <person name="Nakayashiki H."/>
            <person name="Li W.H."/>
        </authorList>
    </citation>
    <scope>NUCLEOTIDE SEQUENCE [LARGE SCALE GENOMIC DNA]</scope>
    <source>
        <strain evidence="4">MZ5-1-6</strain>
    </source>
</reference>
<proteinExistence type="predicted"/>
<evidence type="ECO:0000256" key="1">
    <source>
        <dbReference type="ARBA" id="ARBA00023125"/>
    </source>
</evidence>
<dbReference type="Proteomes" id="UP000294847">
    <property type="component" value="Chromosome 2"/>
</dbReference>
<dbReference type="GO" id="GO:0003677">
    <property type="term" value="F:DNA binding"/>
    <property type="evidence" value="ECO:0007669"/>
    <property type="project" value="UniProtKB-KW"/>
</dbReference>
<dbReference type="AlphaFoldDB" id="A0A4P7N6P1"/>
<evidence type="ECO:0000313" key="5">
    <source>
        <dbReference type="Proteomes" id="UP000294847"/>
    </source>
</evidence>
<dbReference type="InterPro" id="IPR041188">
    <property type="entry name" value="HTH_ABP1_N"/>
</dbReference>
<dbReference type="Gene3D" id="1.10.10.60">
    <property type="entry name" value="Homeodomain-like"/>
    <property type="match status" value="2"/>
</dbReference>
<feature type="domain" description="HTH CENPB-type" evidence="3">
    <location>
        <begin position="133"/>
        <end position="208"/>
    </location>
</feature>
<organism evidence="4 5">
    <name type="scientific">Pyricularia oryzae</name>
    <name type="common">Rice blast fungus</name>
    <name type="synonym">Magnaporthe oryzae</name>
    <dbReference type="NCBI Taxonomy" id="318829"/>
    <lineage>
        <taxon>Eukaryota</taxon>
        <taxon>Fungi</taxon>
        <taxon>Dikarya</taxon>
        <taxon>Ascomycota</taxon>
        <taxon>Pezizomycotina</taxon>
        <taxon>Sordariomycetes</taxon>
        <taxon>Sordariomycetidae</taxon>
        <taxon>Magnaporthales</taxon>
        <taxon>Pyriculariaceae</taxon>
        <taxon>Pyricularia</taxon>
    </lineage>
</organism>
<dbReference type="InterPro" id="IPR009057">
    <property type="entry name" value="Homeodomain-like_sf"/>
</dbReference>
<evidence type="ECO:0000256" key="2">
    <source>
        <dbReference type="SAM" id="MobiDB-lite"/>
    </source>
</evidence>
<feature type="compositionally biased region" description="Low complexity" evidence="2">
    <location>
        <begin position="374"/>
        <end position="407"/>
    </location>
</feature>
<gene>
    <name evidence="4" type="ORF">PoMZ_01445</name>
</gene>
<feature type="region of interest" description="Disordered" evidence="2">
    <location>
        <begin position="1"/>
        <end position="75"/>
    </location>
</feature>
<sequence>MDFTKDDTSHISLDGGGERLDSTINDDDESKTAVDAAADPVDTDAAPNTTIASPTEDSNTQRNASTPNKERHSLTLDQRRSLRRWANSQVIRPSHKACIDWFESQYGLVISQSTVSHSLSPKYTRLDGDSQLSGSRLRFGNWPDVEKLVLVWHADMVNRGRPPSNEELVQKATQVFESLPRYKGEKPPNFSPGWVHRFKKRYGLLMRRRSRFTAPHGQDGSSPDGNHLDLPYLVDLIPRIMSLTSNTPPGVIQETIQRVVSLDVSLDNCTIIRDTALRGAVSIEQQSHMDIAAAAAAVAAATTSDSHDRPSISIGSVEGEEDDPELALQKALRQIQQQEEVSVAQGNGGETQIDTCLMPARNSVGTLVTSGFEPHQQQHQQTQQSPPQPQQISQQQMSQQQLSQQQHGAALLRAEDNLKLTPIPSASAPQLSGSERPVRCPFCVNTRMLRSIKEAVEHLSTHVVV</sequence>
<dbReference type="PROSITE" id="PS51253">
    <property type="entry name" value="HTH_CENPB"/>
    <property type="match status" value="1"/>
</dbReference>
<keyword evidence="1" id="KW-0238">DNA-binding</keyword>
<protein>
    <recommendedName>
        <fullName evidence="3">HTH CENPB-type domain-containing protein</fullName>
    </recommendedName>
</protein>
<feature type="compositionally biased region" description="Low complexity" evidence="2">
    <location>
        <begin position="33"/>
        <end position="47"/>
    </location>
</feature>
<name>A0A4P7N6P1_PYROR</name>
<feature type="region of interest" description="Disordered" evidence="2">
    <location>
        <begin position="372"/>
        <end position="408"/>
    </location>
</feature>
<evidence type="ECO:0000259" key="3">
    <source>
        <dbReference type="PROSITE" id="PS51253"/>
    </source>
</evidence>
<feature type="compositionally biased region" description="Polar residues" evidence="2">
    <location>
        <begin position="48"/>
        <end position="67"/>
    </location>
</feature>
<dbReference type="Pfam" id="PF18107">
    <property type="entry name" value="HTH_ABP1_N"/>
    <property type="match status" value="1"/>
</dbReference>